<proteinExistence type="predicted"/>
<evidence type="ECO:0000313" key="2">
    <source>
        <dbReference type="EMBL" id="CAH2086100.1"/>
    </source>
</evidence>
<reference evidence="2" key="1">
    <citation type="submission" date="2022-03" db="EMBL/GenBank/DDBJ databases">
        <authorList>
            <person name="Tunstrom K."/>
        </authorList>
    </citation>
    <scope>NUCLEOTIDE SEQUENCE</scope>
</reference>
<name>A0AAU9TKP6_EUPED</name>
<dbReference type="AlphaFoldDB" id="A0AAU9TKP6"/>
<evidence type="ECO:0000256" key="1">
    <source>
        <dbReference type="SAM" id="MobiDB-lite"/>
    </source>
</evidence>
<dbReference type="EMBL" id="CAKOGL010000005">
    <property type="protein sequence ID" value="CAH2086100.1"/>
    <property type="molecule type" value="Genomic_DNA"/>
</dbReference>
<feature type="compositionally biased region" description="Basic and acidic residues" evidence="1">
    <location>
        <begin position="50"/>
        <end position="61"/>
    </location>
</feature>
<dbReference type="Proteomes" id="UP001153954">
    <property type="component" value="Unassembled WGS sequence"/>
</dbReference>
<feature type="region of interest" description="Disordered" evidence="1">
    <location>
        <begin position="38"/>
        <end position="61"/>
    </location>
</feature>
<sequence length="118" mass="13288">MSEEHDANCAQSERTENIVCTERTCECVVEDRDENEEACANDDSASNKSSGDKEVQQVHGRDRKGSILWTIEKSKLRVSWNLAEGTATSKDYVALCYTGKSLILANYDFKFRVFVPLT</sequence>
<organism evidence="2 3">
    <name type="scientific">Euphydryas editha</name>
    <name type="common">Edith's checkerspot</name>
    <dbReference type="NCBI Taxonomy" id="104508"/>
    <lineage>
        <taxon>Eukaryota</taxon>
        <taxon>Metazoa</taxon>
        <taxon>Ecdysozoa</taxon>
        <taxon>Arthropoda</taxon>
        <taxon>Hexapoda</taxon>
        <taxon>Insecta</taxon>
        <taxon>Pterygota</taxon>
        <taxon>Neoptera</taxon>
        <taxon>Endopterygota</taxon>
        <taxon>Lepidoptera</taxon>
        <taxon>Glossata</taxon>
        <taxon>Ditrysia</taxon>
        <taxon>Papilionoidea</taxon>
        <taxon>Nymphalidae</taxon>
        <taxon>Nymphalinae</taxon>
        <taxon>Euphydryas</taxon>
    </lineage>
</organism>
<keyword evidence="3" id="KW-1185">Reference proteome</keyword>
<accession>A0AAU9TKP6</accession>
<protein>
    <submittedName>
        <fullName evidence="2">Uncharacterized protein</fullName>
    </submittedName>
</protein>
<evidence type="ECO:0000313" key="3">
    <source>
        <dbReference type="Proteomes" id="UP001153954"/>
    </source>
</evidence>
<gene>
    <name evidence="2" type="ORF">EEDITHA_LOCUS2513</name>
</gene>
<comment type="caution">
    <text evidence="2">The sequence shown here is derived from an EMBL/GenBank/DDBJ whole genome shotgun (WGS) entry which is preliminary data.</text>
</comment>